<dbReference type="EMBL" id="JANPWB010000002">
    <property type="protein sequence ID" value="KAJ1210180.1"/>
    <property type="molecule type" value="Genomic_DNA"/>
</dbReference>
<accession>A0AAV7WD08</accession>
<reference evidence="1" key="1">
    <citation type="journal article" date="2022" name="bioRxiv">
        <title>Sequencing and chromosome-scale assembly of the giantPleurodeles waltlgenome.</title>
        <authorList>
            <person name="Brown T."/>
            <person name="Elewa A."/>
            <person name="Iarovenko S."/>
            <person name="Subramanian E."/>
            <person name="Araus A.J."/>
            <person name="Petzold A."/>
            <person name="Susuki M."/>
            <person name="Suzuki K.-i.T."/>
            <person name="Hayashi T."/>
            <person name="Toyoda A."/>
            <person name="Oliveira C."/>
            <person name="Osipova E."/>
            <person name="Leigh N.D."/>
            <person name="Simon A."/>
            <person name="Yun M.H."/>
        </authorList>
    </citation>
    <scope>NUCLEOTIDE SEQUENCE</scope>
    <source>
        <strain evidence="1">20211129_DDA</strain>
        <tissue evidence="1">Liver</tissue>
    </source>
</reference>
<dbReference type="AlphaFoldDB" id="A0AAV7WD08"/>
<gene>
    <name evidence="1" type="ORF">NDU88_005548</name>
</gene>
<evidence type="ECO:0000313" key="2">
    <source>
        <dbReference type="Proteomes" id="UP001066276"/>
    </source>
</evidence>
<dbReference type="Proteomes" id="UP001066276">
    <property type="component" value="Chromosome 1_2"/>
</dbReference>
<keyword evidence="2" id="KW-1185">Reference proteome</keyword>
<name>A0AAV7WD08_PLEWA</name>
<proteinExistence type="predicted"/>
<evidence type="ECO:0000313" key="1">
    <source>
        <dbReference type="EMBL" id="KAJ1210180.1"/>
    </source>
</evidence>
<comment type="caution">
    <text evidence="1">The sequence shown here is derived from an EMBL/GenBank/DDBJ whole genome shotgun (WGS) entry which is preliminary data.</text>
</comment>
<organism evidence="1 2">
    <name type="scientific">Pleurodeles waltl</name>
    <name type="common">Iberian ribbed newt</name>
    <dbReference type="NCBI Taxonomy" id="8319"/>
    <lineage>
        <taxon>Eukaryota</taxon>
        <taxon>Metazoa</taxon>
        <taxon>Chordata</taxon>
        <taxon>Craniata</taxon>
        <taxon>Vertebrata</taxon>
        <taxon>Euteleostomi</taxon>
        <taxon>Amphibia</taxon>
        <taxon>Batrachia</taxon>
        <taxon>Caudata</taxon>
        <taxon>Salamandroidea</taxon>
        <taxon>Salamandridae</taxon>
        <taxon>Pleurodelinae</taxon>
        <taxon>Pleurodeles</taxon>
    </lineage>
</organism>
<protein>
    <submittedName>
        <fullName evidence="1">Uncharacterized protein</fullName>
    </submittedName>
</protein>
<sequence length="171" mass="17855">MFASKSFLDTLGQEDGEGLGVEEEGVVVGGDHLLSLGEGAWAGCCCEVDGCWVGGCLRLCTLGGGVTDTLGDYTGDVCMIVRVVTACEGRVVMGMLVMEIVDEYVVYAGVSGDATGREVDEEEEGDTVEAVDVGVFAWACACVSACEMKCGAYVCLSHFCVLIWVHAGLKV</sequence>